<feature type="signal peptide" evidence="2">
    <location>
        <begin position="1"/>
        <end position="21"/>
    </location>
</feature>
<dbReference type="OrthoDB" id="438060at2759"/>
<reference evidence="3 4" key="1">
    <citation type="submission" date="2016-02" db="EMBL/GenBank/DDBJ databases">
        <title>Genome analysis of coral dinoflagellate symbionts highlights evolutionary adaptations to a symbiotic lifestyle.</title>
        <authorList>
            <person name="Aranda M."/>
            <person name="Li Y."/>
            <person name="Liew Y.J."/>
            <person name="Baumgarten S."/>
            <person name="Simakov O."/>
            <person name="Wilson M."/>
            <person name="Piel J."/>
            <person name="Ashoor H."/>
            <person name="Bougouffa S."/>
            <person name="Bajic V.B."/>
            <person name="Ryu T."/>
            <person name="Ravasi T."/>
            <person name="Bayer T."/>
            <person name="Micklem G."/>
            <person name="Kim H."/>
            <person name="Bhak J."/>
            <person name="Lajeunesse T.C."/>
            <person name="Voolstra C.R."/>
        </authorList>
    </citation>
    <scope>NUCLEOTIDE SEQUENCE [LARGE SCALE GENOMIC DNA]</scope>
    <source>
        <strain evidence="3 4">CCMP2467</strain>
    </source>
</reference>
<organism evidence="3 4">
    <name type="scientific">Symbiodinium microadriaticum</name>
    <name type="common">Dinoflagellate</name>
    <name type="synonym">Zooxanthella microadriatica</name>
    <dbReference type="NCBI Taxonomy" id="2951"/>
    <lineage>
        <taxon>Eukaryota</taxon>
        <taxon>Sar</taxon>
        <taxon>Alveolata</taxon>
        <taxon>Dinophyceae</taxon>
        <taxon>Suessiales</taxon>
        <taxon>Symbiodiniaceae</taxon>
        <taxon>Symbiodinium</taxon>
    </lineage>
</organism>
<feature type="chain" id="PRO_5043870460" evidence="2">
    <location>
        <begin position="22"/>
        <end position="231"/>
    </location>
</feature>
<feature type="compositionally biased region" description="Polar residues" evidence="1">
    <location>
        <begin position="144"/>
        <end position="155"/>
    </location>
</feature>
<evidence type="ECO:0000256" key="2">
    <source>
        <dbReference type="SAM" id="SignalP"/>
    </source>
</evidence>
<dbReference type="AlphaFoldDB" id="A0A1Q9EUS0"/>
<feature type="region of interest" description="Disordered" evidence="1">
    <location>
        <begin position="117"/>
        <end position="155"/>
    </location>
</feature>
<keyword evidence="4" id="KW-1185">Reference proteome</keyword>
<name>A0A1Q9EUS0_SYMMI</name>
<sequence length="231" mass="25355">MDLAMRVVWLAVLLSSLPALAMQRGSGYGKGSQGGKPRYWGTGPSNMDILIEEVRGSSSSPSESPQAKRKSKKAKVKKEKRRREENSRAVSPGLDSAEKKELQDFRRQAELEKLRAEIRASLEGSAPPEKLPQKEAPSTPKPGRSSSTKDVLTPKTSRLVGAEARLFQDGGVKQLVGNSCSSWQQVSEELATHSLPDIKCLLKQLRPDENIPRSKAEVLREVTAVLQDRTA</sequence>
<feature type="compositionally biased region" description="Basic residues" evidence="1">
    <location>
        <begin position="67"/>
        <end position="81"/>
    </location>
</feature>
<evidence type="ECO:0000256" key="1">
    <source>
        <dbReference type="SAM" id="MobiDB-lite"/>
    </source>
</evidence>
<feature type="region of interest" description="Disordered" evidence="1">
    <location>
        <begin position="26"/>
        <end position="103"/>
    </location>
</feature>
<proteinExistence type="predicted"/>
<evidence type="ECO:0000313" key="4">
    <source>
        <dbReference type="Proteomes" id="UP000186817"/>
    </source>
</evidence>
<evidence type="ECO:0000313" key="3">
    <source>
        <dbReference type="EMBL" id="OLQ11150.1"/>
    </source>
</evidence>
<keyword evidence="2" id="KW-0732">Signal</keyword>
<comment type="caution">
    <text evidence="3">The sequence shown here is derived from an EMBL/GenBank/DDBJ whole genome shotgun (WGS) entry which is preliminary data.</text>
</comment>
<dbReference type="EMBL" id="LSRX01000064">
    <property type="protein sequence ID" value="OLQ11150.1"/>
    <property type="molecule type" value="Genomic_DNA"/>
</dbReference>
<protein>
    <submittedName>
        <fullName evidence="3">Uncharacterized protein</fullName>
    </submittedName>
</protein>
<accession>A0A1Q9EUS0</accession>
<gene>
    <name evidence="3" type="ORF">AK812_SmicGene5035</name>
</gene>
<dbReference type="Proteomes" id="UP000186817">
    <property type="component" value="Unassembled WGS sequence"/>
</dbReference>